<protein>
    <recommendedName>
        <fullName evidence="4">Lipoprotein</fullName>
    </recommendedName>
</protein>
<keyword evidence="1" id="KW-0732">Signal</keyword>
<dbReference type="AlphaFoldDB" id="S9QML9"/>
<dbReference type="Proteomes" id="UP000011682">
    <property type="component" value="Unassembled WGS sequence"/>
</dbReference>
<comment type="caution">
    <text evidence="2">The sequence shown here is derived from an EMBL/GenBank/DDBJ whole genome shotgun (WGS) entry which is preliminary data.</text>
</comment>
<evidence type="ECO:0000313" key="2">
    <source>
        <dbReference type="EMBL" id="EPX57773.1"/>
    </source>
</evidence>
<reference evidence="2" key="1">
    <citation type="submission" date="2013-05" db="EMBL/GenBank/DDBJ databases">
        <title>Genome assembly of Cystobacter fuscus DSM 2262.</title>
        <authorList>
            <person name="Sharma G."/>
            <person name="Khatri I."/>
            <person name="Kaur C."/>
            <person name="Mayilraj S."/>
            <person name="Subramanian S."/>
        </authorList>
    </citation>
    <scope>NUCLEOTIDE SEQUENCE [LARGE SCALE GENOMIC DNA]</scope>
    <source>
        <strain evidence="2">DSM 2262</strain>
    </source>
</reference>
<dbReference type="eggNOG" id="ENOG5032N2B">
    <property type="taxonomic scope" value="Bacteria"/>
</dbReference>
<dbReference type="RefSeq" id="WP_002632532.1">
    <property type="nucleotide sequence ID" value="NZ_ANAH02000031.1"/>
</dbReference>
<proteinExistence type="predicted"/>
<name>S9QML9_CYSF2</name>
<keyword evidence="3" id="KW-1185">Reference proteome</keyword>
<feature type="chain" id="PRO_5004555395" description="Lipoprotein" evidence="1">
    <location>
        <begin position="27"/>
        <end position="92"/>
    </location>
</feature>
<accession>S9QML9</accession>
<dbReference type="PROSITE" id="PS51257">
    <property type="entry name" value="PROKAR_LIPOPROTEIN"/>
    <property type="match status" value="1"/>
</dbReference>
<feature type="signal peptide" evidence="1">
    <location>
        <begin position="1"/>
        <end position="26"/>
    </location>
</feature>
<dbReference type="EMBL" id="ANAH02000031">
    <property type="protein sequence ID" value="EPX57773.1"/>
    <property type="molecule type" value="Genomic_DNA"/>
</dbReference>
<evidence type="ECO:0008006" key="4">
    <source>
        <dbReference type="Google" id="ProtNLM"/>
    </source>
</evidence>
<dbReference type="OrthoDB" id="5518292at2"/>
<evidence type="ECO:0000256" key="1">
    <source>
        <dbReference type="SAM" id="SignalP"/>
    </source>
</evidence>
<gene>
    <name evidence="2" type="ORF">D187_004652</name>
</gene>
<organism evidence="2 3">
    <name type="scientific">Cystobacter fuscus (strain ATCC 25194 / DSM 2262 / NBRC 100088 / M29)</name>
    <dbReference type="NCBI Taxonomy" id="1242864"/>
    <lineage>
        <taxon>Bacteria</taxon>
        <taxon>Pseudomonadati</taxon>
        <taxon>Myxococcota</taxon>
        <taxon>Myxococcia</taxon>
        <taxon>Myxococcales</taxon>
        <taxon>Cystobacterineae</taxon>
        <taxon>Archangiaceae</taxon>
        <taxon>Cystobacter</taxon>
    </lineage>
</organism>
<sequence length="92" mass="9800">MKSAMRVAGLSLVMGLMMVGCGGAVAETEQESALETREDAIPDCSADGTTYTIHYSDPAYTTQIGGRGCNCGIYGGWGKTSTYRQTFYDYCG</sequence>
<evidence type="ECO:0000313" key="3">
    <source>
        <dbReference type="Proteomes" id="UP000011682"/>
    </source>
</evidence>